<protein>
    <submittedName>
        <fullName evidence="2">Uncharacterized protein</fullName>
    </submittedName>
</protein>
<dbReference type="EMBL" id="JANBPU010000321">
    <property type="protein sequence ID" value="KAJ1912693.1"/>
    <property type="molecule type" value="Genomic_DNA"/>
</dbReference>
<evidence type="ECO:0000256" key="1">
    <source>
        <dbReference type="SAM" id="MobiDB-lite"/>
    </source>
</evidence>
<sequence length="101" mass="11788">MDEKVFLELKDLCFEEIEAMEKHLQDSIDELEVGQGKSQGHCCSQGKKMEMGGDRKSHRRRFVLDDEQPEFKASWFCMDDDKGFLHFDKDIIVVGSKNEEE</sequence>
<accession>A0A9W8DKZ0</accession>
<organism evidence="2 3">
    <name type="scientific">Mycoemilia scoparia</name>
    <dbReference type="NCBI Taxonomy" id="417184"/>
    <lineage>
        <taxon>Eukaryota</taxon>
        <taxon>Fungi</taxon>
        <taxon>Fungi incertae sedis</taxon>
        <taxon>Zoopagomycota</taxon>
        <taxon>Kickxellomycotina</taxon>
        <taxon>Kickxellomycetes</taxon>
        <taxon>Kickxellales</taxon>
        <taxon>Kickxellaceae</taxon>
        <taxon>Mycoemilia</taxon>
    </lineage>
</organism>
<dbReference type="Proteomes" id="UP001150538">
    <property type="component" value="Unassembled WGS sequence"/>
</dbReference>
<keyword evidence="3" id="KW-1185">Reference proteome</keyword>
<comment type="caution">
    <text evidence="2">The sequence shown here is derived from an EMBL/GenBank/DDBJ whole genome shotgun (WGS) entry which is preliminary data.</text>
</comment>
<reference evidence="2" key="1">
    <citation type="submission" date="2022-07" db="EMBL/GenBank/DDBJ databases">
        <title>Phylogenomic reconstructions and comparative analyses of Kickxellomycotina fungi.</title>
        <authorList>
            <person name="Reynolds N.K."/>
            <person name="Stajich J.E."/>
            <person name="Barry K."/>
            <person name="Grigoriev I.V."/>
            <person name="Crous P."/>
            <person name="Smith M.E."/>
        </authorList>
    </citation>
    <scope>NUCLEOTIDE SEQUENCE</scope>
    <source>
        <strain evidence="2">NBRC 100468</strain>
    </source>
</reference>
<name>A0A9W8DKZ0_9FUNG</name>
<proteinExistence type="predicted"/>
<evidence type="ECO:0000313" key="2">
    <source>
        <dbReference type="EMBL" id="KAJ1912693.1"/>
    </source>
</evidence>
<evidence type="ECO:0000313" key="3">
    <source>
        <dbReference type="Proteomes" id="UP001150538"/>
    </source>
</evidence>
<gene>
    <name evidence="2" type="ORF">H4219_005506</name>
</gene>
<feature type="region of interest" description="Disordered" evidence="1">
    <location>
        <begin position="36"/>
        <end position="55"/>
    </location>
</feature>
<dbReference type="AlphaFoldDB" id="A0A9W8DKZ0"/>